<evidence type="ECO:0000313" key="18">
    <source>
        <dbReference type="EMBL" id="KAL3230576.1"/>
    </source>
</evidence>
<dbReference type="CDD" id="cd00170">
    <property type="entry name" value="SEC14"/>
    <property type="match status" value="1"/>
</dbReference>
<comment type="caution">
    <text evidence="18">The sequence shown here is derived from an EMBL/GenBank/DDBJ whole genome shotgun (WGS) entry which is preliminary data.</text>
</comment>
<keyword evidence="7" id="KW-0349">Heme</keyword>
<evidence type="ECO:0000256" key="11">
    <source>
        <dbReference type="ARBA" id="ARBA00023004"/>
    </source>
</evidence>
<comment type="catalytic activity">
    <reaction evidence="14">
        <text>a 1,2-diacyl-sn-glycero-3-phospho-(1D-myo-inositol)(in) = a 1,2-diacyl-sn-glycero-3-phospho-(1D-myo-inositol)(out)</text>
        <dbReference type="Rhea" id="RHEA:38691"/>
        <dbReference type="ChEBI" id="CHEBI:57880"/>
    </reaction>
    <physiologicalReaction direction="left-to-right" evidence="14">
        <dbReference type="Rhea" id="RHEA:38692"/>
    </physiologicalReaction>
</comment>
<comment type="function">
    <text evidence="15">Non-classical phosphatidylinositol (PtdIns) transfer protein (PITP), which exhibits PtdIns-binding/transfer activity in the absence of detectable PtdCho-binding/transfer activity. Regulates PtdIns(4,5)P2 homeostasis at the plasma membrane. Heme-binding protein that may play a role in organic oxidant-induced stress responses.</text>
</comment>
<dbReference type="InterPro" id="IPR042938">
    <property type="entry name" value="Sfh5"/>
</dbReference>
<reference evidence="18 19" key="1">
    <citation type="submission" date="2024-05" db="EMBL/GenBank/DDBJ databases">
        <title>Long read based assembly of the Candida bracarensis genome reveals expanded adhesin content.</title>
        <authorList>
            <person name="Marcet-Houben M."/>
            <person name="Ksiezopolska E."/>
            <person name="Gabaldon T."/>
        </authorList>
    </citation>
    <scope>NUCLEOTIDE SEQUENCE [LARGE SCALE GENOMIC DNA]</scope>
    <source>
        <strain evidence="18 19">CBM6</strain>
    </source>
</reference>
<evidence type="ECO:0000256" key="16">
    <source>
        <dbReference type="RuleBase" id="RU367059"/>
    </source>
</evidence>
<comment type="similarity">
    <text evidence="3 16">Belongs to the SFH5 family.</text>
</comment>
<evidence type="ECO:0000256" key="2">
    <source>
        <dbReference type="ARBA" id="ARBA00004406"/>
    </source>
</evidence>
<dbReference type="EMBL" id="JBEVYD010000009">
    <property type="protein sequence ID" value="KAL3230576.1"/>
    <property type="molecule type" value="Genomic_DNA"/>
</dbReference>
<dbReference type="PANTHER" id="PTHR47669">
    <property type="entry name" value="PHOSPHATIDYLINOSITOL TRANSFER PROTEIN SFH5"/>
    <property type="match status" value="1"/>
</dbReference>
<keyword evidence="8" id="KW-0479">Metal-binding</keyword>
<dbReference type="InterPro" id="IPR036865">
    <property type="entry name" value="CRAL-TRIO_dom_sf"/>
</dbReference>
<keyword evidence="9 16" id="KW-0256">Endoplasmic reticulum</keyword>
<accession>A0ABR4NQN8</accession>
<comment type="subcellular location">
    <subcellularLocation>
        <location evidence="16">Cytoplasm</location>
    </subcellularLocation>
    <subcellularLocation>
        <location evidence="2 16">Endoplasmic reticulum membrane</location>
        <topology evidence="2 16">Peripheral membrane protein</topology>
    </subcellularLocation>
    <subcellularLocation>
        <location evidence="16">Microsome membrane</location>
        <topology evidence="16">Peripheral membrane protein</topology>
    </subcellularLocation>
</comment>
<keyword evidence="5 16" id="KW-0813">Transport</keyword>
<dbReference type="SUPFAM" id="SSF52087">
    <property type="entry name" value="CRAL/TRIO domain"/>
    <property type="match status" value="1"/>
</dbReference>
<evidence type="ECO:0000256" key="12">
    <source>
        <dbReference type="ARBA" id="ARBA00023055"/>
    </source>
</evidence>
<evidence type="ECO:0000259" key="17">
    <source>
        <dbReference type="PROSITE" id="PS50191"/>
    </source>
</evidence>
<comment type="cofactor">
    <cofactor evidence="1">
        <name>heme b</name>
        <dbReference type="ChEBI" id="CHEBI:60344"/>
    </cofactor>
</comment>
<keyword evidence="6 16" id="KW-0963">Cytoplasm</keyword>
<evidence type="ECO:0000256" key="3">
    <source>
        <dbReference type="ARBA" id="ARBA00006667"/>
    </source>
</evidence>
<evidence type="ECO:0000256" key="13">
    <source>
        <dbReference type="ARBA" id="ARBA00023136"/>
    </source>
</evidence>
<dbReference type="Pfam" id="PF00650">
    <property type="entry name" value="CRAL_TRIO"/>
    <property type="match status" value="1"/>
</dbReference>
<evidence type="ECO:0000256" key="15">
    <source>
        <dbReference type="ARBA" id="ARBA00024180"/>
    </source>
</evidence>
<evidence type="ECO:0000256" key="1">
    <source>
        <dbReference type="ARBA" id="ARBA00001970"/>
    </source>
</evidence>
<gene>
    <name evidence="18" type="ORF">RNJ44_01025</name>
</gene>
<name>A0ABR4NQN8_9SACH</name>
<evidence type="ECO:0000256" key="10">
    <source>
        <dbReference type="ARBA" id="ARBA00022848"/>
    </source>
</evidence>
<organism evidence="18 19">
    <name type="scientific">Nakaseomyces bracarensis</name>
    <dbReference type="NCBI Taxonomy" id="273131"/>
    <lineage>
        <taxon>Eukaryota</taxon>
        <taxon>Fungi</taxon>
        <taxon>Dikarya</taxon>
        <taxon>Ascomycota</taxon>
        <taxon>Saccharomycotina</taxon>
        <taxon>Saccharomycetes</taxon>
        <taxon>Saccharomycetales</taxon>
        <taxon>Saccharomycetaceae</taxon>
        <taxon>Nakaseomyces</taxon>
    </lineage>
</organism>
<evidence type="ECO:0000256" key="4">
    <source>
        <dbReference type="ARBA" id="ARBA00018320"/>
    </source>
</evidence>
<proteinExistence type="inferred from homology"/>
<dbReference type="PROSITE" id="PS50191">
    <property type="entry name" value="CRAL_TRIO"/>
    <property type="match status" value="1"/>
</dbReference>
<keyword evidence="10 16" id="KW-0492">Microsome</keyword>
<dbReference type="Proteomes" id="UP001623330">
    <property type="component" value="Unassembled WGS sequence"/>
</dbReference>
<dbReference type="InterPro" id="IPR001251">
    <property type="entry name" value="CRAL-TRIO_dom"/>
</dbReference>
<evidence type="ECO:0000256" key="6">
    <source>
        <dbReference type="ARBA" id="ARBA00022490"/>
    </source>
</evidence>
<dbReference type="SMART" id="SM00516">
    <property type="entry name" value="SEC14"/>
    <property type="match status" value="1"/>
</dbReference>
<dbReference type="PANTHER" id="PTHR47669:SF1">
    <property type="entry name" value="PHOSPHATIDYLINOSITOL TRANSFER PROTEIN SFH5"/>
    <property type="match status" value="1"/>
</dbReference>
<feature type="domain" description="CRAL-TRIO" evidence="17">
    <location>
        <begin position="97"/>
        <end position="266"/>
    </location>
</feature>
<keyword evidence="19" id="KW-1185">Reference proteome</keyword>
<evidence type="ECO:0000256" key="9">
    <source>
        <dbReference type="ARBA" id="ARBA00022824"/>
    </source>
</evidence>
<evidence type="ECO:0000256" key="7">
    <source>
        <dbReference type="ARBA" id="ARBA00022617"/>
    </source>
</evidence>
<keyword evidence="11" id="KW-0408">Iron</keyword>
<keyword evidence="12 16" id="KW-0445">Lipid transport</keyword>
<protein>
    <recommendedName>
        <fullName evidence="4 16">Phosphatidylinositol transfer protein SFH5</fullName>
        <shortName evidence="16">PITP SFH5</shortName>
    </recommendedName>
</protein>
<evidence type="ECO:0000256" key="14">
    <source>
        <dbReference type="ARBA" id="ARBA00024146"/>
    </source>
</evidence>
<sequence length="293" mass="34518">MKFQDDKEKQCFEKLSQNIGEIIETKCDGYDELFGHKISTKQGTAEEVTMYYHKEVAEALLFKVCKAYQFEYDTVVDKLVKILKWRQKFNPLSCAFRETHNKELEQVGILTQYPEDEANKRVVTWNLYGKLVKKKELFKDVQKFLRYRIGLMEKGMQLLDFQDEDNSYMTQVHDYKTVSVWRMDSDMKSCVKEVINIFQTYYPELLYAKYFVNVPSVFGWAYDVIKTFVDSNTRKKFVVLNDGKKLGKYLTHCPREQYGGVSPLTILQQNITAVKATPYAAYLLEKQEIEDIE</sequence>
<evidence type="ECO:0000256" key="5">
    <source>
        <dbReference type="ARBA" id="ARBA00022448"/>
    </source>
</evidence>
<keyword evidence="13 16" id="KW-0472">Membrane</keyword>
<evidence type="ECO:0000313" key="19">
    <source>
        <dbReference type="Proteomes" id="UP001623330"/>
    </source>
</evidence>
<evidence type="ECO:0000256" key="8">
    <source>
        <dbReference type="ARBA" id="ARBA00022723"/>
    </source>
</evidence>
<dbReference type="Gene3D" id="3.40.525.10">
    <property type="entry name" value="CRAL-TRIO lipid binding domain"/>
    <property type="match status" value="1"/>
</dbReference>